<comment type="caution">
    <text evidence="2">The sequence shown here is derived from an EMBL/GenBank/DDBJ whole genome shotgun (WGS) entry which is preliminary data.</text>
</comment>
<evidence type="ECO:0000313" key="2">
    <source>
        <dbReference type="EMBL" id="KDO02125.1"/>
    </source>
</evidence>
<name>A0A8E0WKC2_9RICK</name>
<feature type="compositionally biased region" description="Basic and acidic residues" evidence="1">
    <location>
        <begin position="199"/>
        <end position="208"/>
    </location>
</feature>
<gene>
    <name evidence="2" type="ORF">REISMN_08710</name>
</gene>
<reference evidence="2 3" key="1">
    <citation type="submission" date="2014-02" db="EMBL/GenBank/DDBJ databases">
        <title>Draft genome sequence of Rickettsia buchneri sp. nov. ISO7T.</title>
        <authorList>
            <person name="Felsheim R.F."/>
            <person name="Kurtti T.J."/>
            <person name="Munderloh U.G."/>
        </authorList>
    </citation>
    <scope>NUCLEOTIDE SEQUENCE [LARGE SCALE GENOMIC DNA]</scope>
    <source>
        <strain evidence="3">ISO7</strain>
        <plasmid evidence="2">pREISMN_3</plasmid>
    </source>
</reference>
<geneLocation type="plasmid" evidence="2">
    <name>pREISMN_3</name>
</geneLocation>
<keyword evidence="2" id="KW-0614">Plasmid</keyword>
<evidence type="ECO:0000256" key="1">
    <source>
        <dbReference type="SAM" id="MobiDB-lite"/>
    </source>
</evidence>
<protein>
    <submittedName>
        <fullName evidence="2">Conjugal transfer pilus assembly protein TraH</fullName>
    </submittedName>
</protein>
<evidence type="ECO:0000313" key="3">
    <source>
        <dbReference type="Proteomes" id="UP000027161"/>
    </source>
</evidence>
<dbReference type="RefSeq" id="WP_152540782.1">
    <property type="nucleotide sequence ID" value="NZ_JFKF01000207.1"/>
</dbReference>
<dbReference type="AlphaFoldDB" id="A0A8E0WKC2"/>
<feature type="region of interest" description="Disordered" evidence="1">
    <location>
        <begin position="199"/>
        <end position="218"/>
    </location>
</feature>
<dbReference type="Pfam" id="PF06122">
    <property type="entry name" value="TraH"/>
    <property type="match status" value="1"/>
</dbReference>
<accession>A0A8E0WKC2</accession>
<keyword evidence="3" id="KW-1185">Reference proteome</keyword>
<dbReference type="InterPro" id="IPR010927">
    <property type="entry name" value="T4SS_TraH"/>
</dbReference>
<dbReference type="Proteomes" id="UP000027161">
    <property type="component" value="Unassembled WGS sequence"/>
</dbReference>
<proteinExistence type="predicted"/>
<dbReference type="EMBL" id="JFKF01000207">
    <property type="protein sequence ID" value="KDO02125.1"/>
    <property type="molecule type" value="Genomic_DNA"/>
</dbReference>
<sequence length="475" mass="52832">MLSKFKSIQVNIMKYLIICALLQSAAAYAGIETLMKSVMPSGTLSNSSKAALIQDQLGGHLIGGSMVVKTPGIDDITLGHFTPPTCKLGGLPCNAHFDLRMGAFSYISSKEMMESMKQMAQNASVYGGIMLVKTMCPQCENLMTWIESVGRNVSDILNVNCERMMAPITGAMDKFAKSAEAKRQADLYLSGKSKDSAEIVQKAKKDSDSDPVTHNPELKTQLGENFNLVWKALSKTASQTGTTELKELLMSISGTIVIQKGLPPKIYSSLAEQELIEQYMGVSNKSSGQITLYVCNEDKLCLNPTKQQKTFTSSETLHSKLSTLLESMTDKIYKDKDNPDFTEEEKDLIDLSSLPLIPKIEMDLAIFKSSQNISVKSHDFITHLCYDVVTSHLAKLLKKTSDAVEELSYVQISDTGIFEQFANNAREIMRSISRAKSEAYKRYDLISQMKARLRQDESYFQTQFEEYDQDSKLAE</sequence>
<organism evidence="2 3">
    <name type="scientific">Rickettsia tamurae subsp. buchneri</name>
    <dbReference type="NCBI Taxonomy" id="1462938"/>
    <lineage>
        <taxon>Bacteria</taxon>
        <taxon>Pseudomonadati</taxon>
        <taxon>Pseudomonadota</taxon>
        <taxon>Alphaproteobacteria</taxon>
        <taxon>Rickettsiales</taxon>
        <taxon>Rickettsiaceae</taxon>
        <taxon>Rickettsieae</taxon>
        <taxon>Rickettsia</taxon>
        <taxon>spotted fever group</taxon>
    </lineage>
</organism>